<feature type="repeat" description="PPR" evidence="2">
    <location>
        <begin position="108"/>
        <end position="142"/>
    </location>
</feature>
<dbReference type="FunFam" id="1.25.40.10:FF:000344">
    <property type="entry name" value="Pentatricopeptide repeat-containing protein"/>
    <property type="match status" value="1"/>
</dbReference>
<dbReference type="InterPro" id="IPR011990">
    <property type="entry name" value="TPR-like_helical_dom_sf"/>
</dbReference>
<keyword evidence="4" id="KW-1185">Reference proteome</keyword>
<dbReference type="Gene3D" id="1.25.40.10">
    <property type="entry name" value="Tetratricopeptide repeat domain"/>
    <property type="match status" value="1"/>
</dbReference>
<dbReference type="Pfam" id="PF01535">
    <property type="entry name" value="PPR"/>
    <property type="match status" value="1"/>
</dbReference>
<comment type="caution">
    <text evidence="3">The sequence shown here is derived from an EMBL/GenBank/DDBJ whole genome shotgun (WGS) entry which is preliminary data.</text>
</comment>
<evidence type="ECO:0000256" key="1">
    <source>
        <dbReference type="ARBA" id="ARBA00022737"/>
    </source>
</evidence>
<sequence length="212" mass="23678">MYKRDLSAFPWNSLISGYAELGRYEDALALYLQMEEEGVEPDQFTFPRVLKACAGLGSIRVGEAVHRDIVRRGFVLDGFVLNALVDMYAKCGDIVMARKVFNKIGVRDSVSWNSMLTGYIHHGLMVEALDIFRGMIDDGFEPDSVAISTILSKFSSSKVAFEVHACVLRRGHEQSLSIANSLIALYSSKESWMKHAGCLTRWWTGMLSLGIL</sequence>
<dbReference type="InterPro" id="IPR046960">
    <property type="entry name" value="PPR_At4g14850-like_plant"/>
</dbReference>
<dbReference type="InterPro" id="IPR002885">
    <property type="entry name" value="PPR_rpt"/>
</dbReference>
<dbReference type="GO" id="GO:0003723">
    <property type="term" value="F:RNA binding"/>
    <property type="evidence" value="ECO:0007669"/>
    <property type="project" value="InterPro"/>
</dbReference>
<evidence type="ECO:0008006" key="5">
    <source>
        <dbReference type="Google" id="ProtNLM"/>
    </source>
</evidence>
<dbReference type="OrthoDB" id="1882394at2759"/>
<organism evidence="3 4">
    <name type="scientific">Coptis chinensis</name>
    <dbReference type="NCBI Taxonomy" id="261450"/>
    <lineage>
        <taxon>Eukaryota</taxon>
        <taxon>Viridiplantae</taxon>
        <taxon>Streptophyta</taxon>
        <taxon>Embryophyta</taxon>
        <taxon>Tracheophyta</taxon>
        <taxon>Spermatophyta</taxon>
        <taxon>Magnoliopsida</taxon>
        <taxon>Ranunculales</taxon>
        <taxon>Ranunculaceae</taxon>
        <taxon>Coptidoideae</taxon>
        <taxon>Coptis</taxon>
    </lineage>
</organism>
<dbReference type="NCBIfam" id="TIGR00756">
    <property type="entry name" value="PPR"/>
    <property type="match status" value="2"/>
</dbReference>
<protein>
    <recommendedName>
        <fullName evidence="5">Pentatricopeptide repeat-containing protein</fullName>
    </recommendedName>
</protein>
<dbReference type="GO" id="GO:0009451">
    <property type="term" value="P:RNA modification"/>
    <property type="evidence" value="ECO:0007669"/>
    <property type="project" value="InterPro"/>
</dbReference>
<dbReference type="Pfam" id="PF13041">
    <property type="entry name" value="PPR_2"/>
    <property type="match status" value="2"/>
</dbReference>
<dbReference type="EMBL" id="JADFTS010000003">
    <property type="protein sequence ID" value="KAF9617159.1"/>
    <property type="molecule type" value="Genomic_DNA"/>
</dbReference>
<accession>A0A835IHB3</accession>
<dbReference type="PROSITE" id="PS51375">
    <property type="entry name" value="PPR"/>
    <property type="match status" value="2"/>
</dbReference>
<dbReference type="AlphaFoldDB" id="A0A835IHB3"/>
<feature type="repeat" description="PPR" evidence="2">
    <location>
        <begin position="7"/>
        <end position="41"/>
    </location>
</feature>
<gene>
    <name evidence="3" type="ORF">IFM89_034310</name>
</gene>
<proteinExistence type="predicted"/>
<evidence type="ECO:0000313" key="4">
    <source>
        <dbReference type="Proteomes" id="UP000631114"/>
    </source>
</evidence>
<keyword evidence="1" id="KW-0677">Repeat</keyword>
<evidence type="ECO:0000313" key="3">
    <source>
        <dbReference type="EMBL" id="KAF9617159.1"/>
    </source>
</evidence>
<dbReference type="PANTHER" id="PTHR47926">
    <property type="entry name" value="PENTATRICOPEPTIDE REPEAT-CONTAINING PROTEIN"/>
    <property type="match status" value="1"/>
</dbReference>
<reference evidence="3 4" key="1">
    <citation type="submission" date="2020-10" db="EMBL/GenBank/DDBJ databases">
        <title>The Coptis chinensis genome and diversification of protoberbering-type alkaloids.</title>
        <authorList>
            <person name="Wang B."/>
            <person name="Shu S."/>
            <person name="Song C."/>
            <person name="Liu Y."/>
        </authorList>
    </citation>
    <scope>NUCLEOTIDE SEQUENCE [LARGE SCALE GENOMIC DNA]</scope>
    <source>
        <strain evidence="3">HL-2020</strain>
        <tissue evidence="3">Leaf</tissue>
    </source>
</reference>
<evidence type="ECO:0000256" key="2">
    <source>
        <dbReference type="PROSITE-ProRule" id="PRU00708"/>
    </source>
</evidence>
<name>A0A835IHB3_9MAGN</name>
<dbReference type="Proteomes" id="UP000631114">
    <property type="component" value="Unassembled WGS sequence"/>
</dbReference>